<keyword evidence="1" id="KW-1133">Transmembrane helix</keyword>
<evidence type="ECO:0000256" key="1">
    <source>
        <dbReference type="SAM" id="Phobius"/>
    </source>
</evidence>
<dbReference type="AlphaFoldDB" id="A0A1Y0B4P9"/>
<keyword evidence="1" id="KW-0472">Membrane</keyword>
<geneLocation type="mitochondrion" evidence="2"/>
<keyword evidence="2" id="KW-0496">Mitochondrion</keyword>
<organism evidence="2">
    <name type="scientific">Utricularia reniformis</name>
    <dbReference type="NCBI Taxonomy" id="192314"/>
    <lineage>
        <taxon>Eukaryota</taxon>
        <taxon>Viridiplantae</taxon>
        <taxon>Streptophyta</taxon>
        <taxon>Embryophyta</taxon>
        <taxon>Tracheophyta</taxon>
        <taxon>Spermatophyta</taxon>
        <taxon>Magnoliopsida</taxon>
        <taxon>eudicotyledons</taxon>
        <taxon>Gunneridae</taxon>
        <taxon>Pentapetalae</taxon>
        <taxon>asterids</taxon>
        <taxon>lamiids</taxon>
        <taxon>Lamiales</taxon>
        <taxon>Lentibulariaceae</taxon>
        <taxon>Utricularia</taxon>
    </lineage>
</organism>
<gene>
    <name evidence="2" type="ORF">AEK19_MT2227</name>
</gene>
<evidence type="ECO:0000313" key="2">
    <source>
        <dbReference type="EMBL" id="ART32373.1"/>
    </source>
</evidence>
<accession>A0A1Y0B4P9</accession>
<sequence>MIIPFKKCTYSIGPSTCLSTVECYLFSLMSIIIPYWRKRVKKEKALYRIN</sequence>
<name>A0A1Y0B4P9_9LAMI</name>
<proteinExistence type="predicted"/>
<protein>
    <submittedName>
        <fullName evidence="2">Uncharacterized protein</fullName>
    </submittedName>
</protein>
<dbReference type="EMBL" id="KY774314">
    <property type="protein sequence ID" value="ART32373.1"/>
    <property type="molecule type" value="Genomic_DNA"/>
</dbReference>
<keyword evidence="1" id="KW-0812">Transmembrane</keyword>
<feature type="transmembrane region" description="Helical" evidence="1">
    <location>
        <begin position="12"/>
        <end position="36"/>
    </location>
</feature>
<reference evidence="2" key="1">
    <citation type="submission" date="2017-03" db="EMBL/GenBank/DDBJ databases">
        <title>The mitochondrial genome of the carnivorous plant Utricularia reniformis (Lentibulariaceae): structure, comparative analysis and evolutionary landmarks.</title>
        <authorList>
            <person name="Silva S.R."/>
            <person name="Alvarenga D.O."/>
            <person name="Michael T.P."/>
            <person name="Miranda V.F.O."/>
            <person name="Varani A.M."/>
        </authorList>
    </citation>
    <scope>NUCLEOTIDE SEQUENCE</scope>
</reference>